<dbReference type="RefSeq" id="WP_250084278.1">
    <property type="nucleotide sequence ID" value="NZ_JAMJPJ010000047.1"/>
</dbReference>
<evidence type="ECO:0000313" key="3">
    <source>
        <dbReference type="Proteomes" id="UP001165308"/>
    </source>
</evidence>
<organism evidence="2 3">
    <name type="scientific">Halomonas llamarensis</name>
    <dbReference type="NCBI Taxonomy" id="2945104"/>
    <lineage>
        <taxon>Bacteria</taxon>
        <taxon>Pseudomonadati</taxon>
        <taxon>Pseudomonadota</taxon>
        <taxon>Gammaproteobacteria</taxon>
        <taxon>Oceanospirillales</taxon>
        <taxon>Halomonadaceae</taxon>
        <taxon>Halomonas</taxon>
    </lineage>
</organism>
<accession>A0ABT0SUX0</accession>
<name>A0ABT0SUX0_9GAMM</name>
<keyword evidence="1" id="KW-1133">Transmembrane helix</keyword>
<proteinExistence type="predicted"/>
<keyword evidence="1" id="KW-0472">Membrane</keyword>
<keyword evidence="1" id="KW-0812">Transmembrane</keyword>
<protein>
    <submittedName>
        <fullName evidence="2">Uncharacterized protein</fullName>
    </submittedName>
</protein>
<evidence type="ECO:0000313" key="2">
    <source>
        <dbReference type="EMBL" id="MCL7931635.1"/>
    </source>
</evidence>
<evidence type="ECO:0000256" key="1">
    <source>
        <dbReference type="SAM" id="Phobius"/>
    </source>
</evidence>
<comment type="caution">
    <text evidence="2">The sequence shown here is derived from an EMBL/GenBank/DDBJ whole genome shotgun (WGS) entry which is preliminary data.</text>
</comment>
<sequence length="144" mass="14692">MALTQNRNTPHRQNTSRNLALAAGAVVYAGGMVAMAANGFVNAASTATGLTAVGVATHYQDNTTGDNGDQHVDVQRGFFGFANSAGADEVTRADIGQVCYMVDDETVAKTSGTDTRSPAGIVDDVDGNGVWVNIDPTNGVAASA</sequence>
<feature type="transmembrane region" description="Helical" evidence="1">
    <location>
        <begin position="20"/>
        <end position="41"/>
    </location>
</feature>
<dbReference type="EMBL" id="JAMJPJ010000047">
    <property type="protein sequence ID" value="MCL7931635.1"/>
    <property type="molecule type" value="Genomic_DNA"/>
</dbReference>
<dbReference type="Proteomes" id="UP001165308">
    <property type="component" value="Unassembled WGS sequence"/>
</dbReference>
<gene>
    <name evidence="2" type="ORF">M8006_16890</name>
</gene>
<keyword evidence="3" id="KW-1185">Reference proteome</keyword>
<reference evidence="2" key="1">
    <citation type="submission" date="2022-05" db="EMBL/GenBank/DDBJ databases">
        <title>Halomonas geminus sp. nov. and Halomonas llamarensis sp. nov. isolated from high-altitude salars of the Atacama Desert.</title>
        <authorList>
            <person name="Hintersatz C."/>
            <person name="Rojas L.A."/>
            <person name="Wei T.-S."/>
            <person name="Kutschke S."/>
            <person name="Lehmann F."/>
            <person name="Jain R."/>
            <person name="Pollmann K."/>
        </authorList>
    </citation>
    <scope>NUCLEOTIDE SEQUENCE</scope>
    <source>
        <strain evidence="2">ATCHA</strain>
    </source>
</reference>